<dbReference type="AlphaFoldDB" id="A0A4R2GNP3"/>
<evidence type="ECO:0000259" key="4">
    <source>
        <dbReference type="Pfam" id="PF11380"/>
    </source>
</evidence>
<organism evidence="6 7">
    <name type="scientific">Natronoflexus pectinivorans</name>
    <dbReference type="NCBI Taxonomy" id="682526"/>
    <lineage>
        <taxon>Bacteria</taxon>
        <taxon>Pseudomonadati</taxon>
        <taxon>Bacteroidota</taxon>
        <taxon>Bacteroidia</taxon>
        <taxon>Marinilabiliales</taxon>
        <taxon>Marinilabiliaceae</taxon>
        <taxon>Natronoflexus</taxon>
    </lineage>
</organism>
<evidence type="ECO:0000256" key="1">
    <source>
        <dbReference type="ARBA" id="ARBA00007583"/>
    </source>
</evidence>
<gene>
    <name evidence="6" type="ORF">EV194_101559</name>
</gene>
<keyword evidence="7" id="KW-1185">Reference proteome</keyword>
<dbReference type="GO" id="GO:0000271">
    <property type="term" value="P:polysaccharide biosynthetic process"/>
    <property type="evidence" value="ECO:0007669"/>
    <property type="project" value="UniProtKB-KW"/>
</dbReference>
<reference evidence="6 7" key="1">
    <citation type="submission" date="2019-03" db="EMBL/GenBank/DDBJ databases">
        <title>Genomic Encyclopedia of Type Strains, Phase IV (KMG-IV): sequencing the most valuable type-strain genomes for metagenomic binning, comparative biology and taxonomic classification.</title>
        <authorList>
            <person name="Goeker M."/>
        </authorList>
    </citation>
    <scope>NUCLEOTIDE SEQUENCE [LARGE SCALE GENOMIC DNA]</scope>
    <source>
        <strain evidence="6 7">DSM 24179</strain>
    </source>
</reference>
<keyword evidence="3" id="KW-0270">Exopolysaccharide synthesis</keyword>
<dbReference type="PANTHER" id="PTHR24045">
    <property type="match status" value="1"/>
</dbReference>
<dbReference type="PANTHER" id="PTHR24045:SF0">
    <property type="entry name" value="N-ACETYLGLUCOSAMINE-1-PHOSPHOTRANSFERASE SUBUNITS ALPHA_BETA"/>
    <property type="match status" value="1"/>
</dbReference>
<comment type="similarity">
    <text evidence="1">Belongs to the stealth family.</text>
</comment>
<evidence type="ECO:0000259" key="5">
    <source>
        <dbReference type="Pfam" id="PF17101"/>
    </source>
</evidence>
<protein>
    <submittedName>
        <fullName evidence="6">Stealth-like protein</fullName>
    </submittedName>
</protein>
<keyword evidence="2" id="KW-0808">Transferase</keyword>
<dbReference type="RefSeq" id="WP_132432215.1">
    <property type="nucleotide sequence ID" value="NZ_SLWK01000001.1"/>
</dbReference>
<dbReference type="Proteomes" id="UP000295221">
    <property type="component" value="Unassembled WGS sequence"/>
</dbReference>
<name>A0A4R2GNP3_9BACT</name>
<evidence type="ECO:0000256" key="2">
    <source>
        <dbReference type="ARBA" id="ARBA00022679"/>
    </source>
</evidence>
<sequence>MIKDSIDAVITWVDGNDPQHKKKLAACIGQLNIQTESAHPTRFNEVGEFEFCIASLLRFAPWLRKIFIVTDNQFPGFWNQIQKSRFAEKIELVSHEIIFNGYEDVLPTFNCRSIFTLLWRIPGLSEQYIYLDDDFILLNPVSPKDFFNESKIILRGKWELQQKYRLLERFPFFMNSGIKPLERAGNRRGQAFAAEKAGYKRKYFRAPHTPHPQLVSLQEEFYKNNPEEISKNIKYKFRSEQQYVPTALTTHIALKKNKAEVVASNSTMRLKMDKISTLRLKLSLWFADKKLKKFLFGCFQSLDLASHKNKKILIDWLTNRIGSLSKVLE</sequence>
<comment type="caution">
    <text evidence="6">The sequence shown here is derived from an EMBL/GenBank/DDBJ whole genome shotgun (WGS) entry which is preliminary data.</text>
</comment>
<accession>A0A4R2GNP3</accession>
<evidence type="ECO:0000313" key="6">
    <source>
        <dbReference type="EMBL" id="TCO10925.1"/>
    </source>
</evidence>
<feature type="domain" description="Stealth protein CR1 conserved region 1" evidence="5">
    <location>
        <begin position="6"/>
        <end position="30"/>
    </location>
</feature>
<feature type="domain" description="Stealth protein CR2 conserved region 2" evidence="4">
    <location>
        <begin position="42"/>
        <end position="151"/>
    </location>
</feature>
<dbReference type="InterPro" id="IPR031358">
    <property type="entry name" value="Stealth_CR1"/>
</dbReference>
<dbReference type="EMBL" id="SLWK01000001">
    <property type="protein sequence ID" value="TCO10925.1"/>
    <property type="molecule type" value="Genomic_DNA"/>
</dbReference>
<dbReference type="Pfam" id="PF11380">
    <property type="entry name" value="Stealth_CR2"/>
    <property type="match status" value="1"/>
</dbReference>
<dbReference type="GO" id="GO:0016772">
    <property type="term" value="F:transferase activity, transferring phosphorus-containing groups"/>
    <property type="evidence" value="ECO:0007669"/>
    <property type="project" value="InterPro"/>
</dbReference>
<dbReference type="InterPro" id="IPR047141">
    <property type="entry name" value="Stealth"/>
</dbReference>
<evidence type="ECO:0000313" key="7">
    <source>
        <dbReference type="Proteomes" id="UP000295221"/>
    </source>
</evidence>
<evidence type="ECO:0000256" key="3">
    <source>
        <dbReference type="ARBA" id="ARBA00023169"/>
    </source>
</evidence>
<dbReference type="Pfam" id="PF17101">
    <property type="entry name" value="Stealth_CR1"/>
    <property type="match status" value="1"/>
</dbReference>
<proteinExistence type="inferred from homology"/>
<dbReference type="OrthoDB" id="9776077at2"/>
<dbReference type="InterPro" id="IPR021520">
    <property type="entry name" value="Stealth_CR2"/>
</dbReference>